<feature type="transmembrane region" description="Helical" evidence="1">
    <location>
        <begin position="67"/>
        <end position="94"/>
    </location>
</feature>
<evidence type="ECO:0000313" key="3">
    <source>
        <dbReference type="Proteomes" id="UP001165074"/>
    </source>
</evidence>
<reference evidence="2" key="1">
    <citation type="submission" date="2023-03" db="EMBL/GenBank/DDBJ databases">
        <title>Actinoallomurus iriomotensis NBRC 103684.</title>
        <authorList>
            <person name="Ichikawa N."/>
            <person name="Sato H."/>
            <person name="Tonouchi N."/>
        </authorList>
    </citation>
    <scope>NUCLEOTIDE SEQUENCE</scope>
    <source>
        <strain evidence="2">NBRC 103684</strain>
    </source>
</reference>
<keyword evidence="1" id="KW-0472">Membrane</keyword>
<dbReference type="PANTHER" id="PTHR37305:SF1">
    <property type="entry name" value="MEMBRANE PROTEIN"/>
    <property type="match status" value="1"/>
</dbReference>
<evidence type="ECO:0000256" key="1">
    <source>
        <dbReference type="SAM" id="Phobius"/>
    </source>
</evidence>
<dbReference type="AlphaFoldDB" id="A0A9W6VYL7"/>
<dbReference type="RefSeq" id="WP_285571461.1">
    <property type="nucleotide sequence ID" value="NZ_BSTK01000004.1"/>
</dbReference>
<keyword evidence="1" id="KW-1133">Transmembrane helix</keyword>
<keyword evidence="3" id="KW-1185">Reference proteome</keyword>
<name>A0A9W6VYL7_9ACTN</name>
<feature type="transmembrane region" description="Helical" evidence="1">
    <location>
        <begin position="175"/>
        <end position="193"/>
    </location>
</feature>
<dbReference type="Pfam" id="PF12730">
    <property type="entry name" value="ABC2_membrane_4"/>
    <property type="match status" value="1"/>
</dbReference>
<gene>
    <name evidence="2" type="ORF">Airi02_029240</name>
</gene>
<feature type="transmembrane region" description="Helical" evidence="1">
    <location>
        <begin position="115"/>
        <end position="148"/>
    </location>
</feature>
<feature type="transmembrane region" description="Helical" evidence="1">
    <location>
        <begin position="247"/>
        <end position="269"/>
    </location>
</feature>
<keyword evidence="1" id="KW-0812">Transmembrane</keyword>
<proteinExistence type="predicted"/>
<dbReference type="Proteomes" id="UP001165074">
    <property type="component" value="Unassembled WGS sequence"/>
</dbReference>
<dbReference type="EMBL" id="BSTK01000004">
    <property type="protein sequence ID" value="GLY84995.1"/>
    <property type="molecule type" value="Genomic_DNA"/>
</dbReference>
<sequence length="277" mass="29388">MTTDPRPHGVATVYRWEMEKLAALLRVRLTAVACFLAPFGLVAALRLQDAVPADTLFGRWTHFSGFATPMVVLVFTGQWALPLLTCLVAGDIFASEDRYDTWKTILTRSCTRLGVFWGKAFAAMTFAVLVVVLLALGGLAAGVLVIGAQPLVSLSGTLIPPGQAAGLVLESWATAVPPTLGFTAMGLLFSVATRNGPAGILGPSAVGLGMQLLSFVNGVDVLRHLLLTTPYGSWHGLMSAHHYHAPLLWGGLVSAVYLAGCLAAGYLLLRRRSFDEG</sequence>
<comment type="caution">
    <text evidence="2">The sequence shown here is derived from an EMBL/GenBank/DDBJ whole genome shotgun (WGS) entry which is preliminary data.</text>
</comment>
<dbReference type="PANTHER" id="PTHR37305">
    <property type="entry name" value="INTEGRAL MEMBRANE PROTEIN-RELATED"/>
    <property type="match status" value="1"/>
</dbReference>
<feature type="transmembrane region" description="Helical" evidence="1">
    <location>
        <begin position="25"/>
        <end position="47"/>
    </location>
</feature>
<feature type="transmembrane region" description="Helical" evidence="1">
    <location>
        <begin position="205"/>
        <end position="227"/>
    </location>
</feature>
<accession>A0A9W6VYL7</accession>
<protein>
    <recommendedName>
        <fullName evidence="4">ABC transporter permease</fullName>
    </recommendedName>
</protein>
<organism evidence="2 3">
    <name type="scientific">Actinoallomurus iriomotensis</name>
    <dbReference type="NCBI Taxonomy" id="478107"/>
    <lineage>
        <taxon>Bacteria</taxon>
        <taxon>Bacillati</taxon>
        <taxon>Actinomycetota</taxon>
        <taxon>Actinomycetes</taxon>
        <taxon>Streptosporangiales</taxon>
        <taxon>Thermomonosporaceae</taxon>
        <taxon>Actinoallomurus</taxon>
    </lineage>
</organism>
<evidence type="ECO:0008006" key="4">
    <source>
        <dbReference type="Google" id="ProtNLM"/>
    </source>
</evidence>
<evidence type="ECO:0000313" key="2">
    <source>
        <dbReference type="EMBL" id="GLY84995.1"/>
    </source>
</evidence>